<dbReference type="InterPro" id="IPR007111">
    <property type="entry name" value="NACHT_NTPase"/>
</dbReference>
<protein>
    <submittedName>
        <fullName evidence="2">NACHT, LRR and PYD domains-containing protein 3</fullName>
    </submittedName>
</protein>
<name>A0A8J5NI54_FUSOX</name>
<dbReference type="Pfam" id="PF05729">
    <property type="entry name" value="NACHT"/>
    <property type="match status" value="1"/>
</dbReference>
<evidence type="ECO:0000259" key="1">
    <source>
        <dbReference type="PROSITE" id="PS50837"/>
    </source>
</evidence>
<feature type="domain" description="NACHT" evidence="1">
    <location>
        <begin position="530"/>
        <end position="644"/>
    </location>
</feature>
<reference evidence="2" key="1">
    <citation type="submission" date="2021-04" db="EMBL/GenBank/DDBJ databases">
        <title>First draft genome resource for Brassicaceae pathogens Fusarium oxysporum f. sp. raphani and Fusarium oxysporum f. sp. rapae.</title>
        <authorList>
            <person name="Asai S."/>
        </authorList>
    </citation>
    <scope>NUCLEOTIDE SEQUENCE</scope>
    <source>
        <strain evidence="2">Tf1262</strain>
    </source>
</reference>
<dbReference type="Proteomes" id="UP000693942">
    <property type="component" value="Unassembled WGS sequence"/>
</dbReference>
<evidence type="ECO:0000313" key="3">
    <source>
        <dbReference type="Proteomes" id="UP000693942"/>
    </source>
</evidence>
<proteinExistence type="predicted"/>
<dbReference type="EMBL" id="JAELUR010000035">
    <property type="protein sequence ID" value="KAG7404545.1"/>
    <property type="molecule type" value="Genomic_DNA"/>
</dbReference>
<organism evidence="2 3">
    <name type="scientific">Fusarium oxysporum f. sp. raphani</name>
    <dbReference type="NCBI Taxonomy" id="96318"/>
    <lineage>
        <taxon>Eukaryota</taxon>
        <taxon>Fungi</taxon>
        <taxon>Dikarya</taxon>
        <taxon>Ascomycota</taxon>
        <taxon>Pezizomycotina</taxon>
        <taxon>Sordariomycetes</taxon>
        <taxon>Hypocreomycetidae</taxon>
        <taxon>Hypocreales</taxon>
        <taxon>Nectriaceae</taxon>
        <taxon>Fusarium</taxon>
        <taxon>Fusarium oxysporum species complex</taxon>
    </lineage>
</organism>
<dbReference type="Pfam" id="PF13646">
    <property type="entry name" value="HEAT_2"/>
    <property type="match status" value="3"/>
</dbReference>
<dbReference type="PANTHER" id="PTHR46844">
    <property type="entry name" value="SLR5058 PROTEIN"/>
    <property type="match status" value="1"/>
</dbReference>
<evidence type="ECO:0000313" key="2">
    <source>
        <dbReference type="EMBL" id="KAG7404545.1"/>
    </source>
</evidence>
<sequence length="1554" mass="173912">MRNSVTMAQTRQTSRPTLTEDLVRRLGSSGTDPKEMNTLEAWSKEMIKVFRDERRLSYVPEAAALAPVTTASSYQELSRAFNHAMIQGTADGNILEPQVLKAFTLVLRCAEGTKRAEIELGPVVKSLQTRLKYAVAQAEPKAQYQLICTLSSVLDAMIDIKTAGLSREELHEPLLKHVATLSKHRELRLAQAAGYAHQALLGIPNDEGPYRALWRHTLALVEATANVTGAVFTMDPAKLFDGLSKLQDLPHLISSMVDVVRVLSGLVDNLGGVVEGVKLLQKQKSWYVALRFTDMLIQAKAFNSLEDFFLKVPCRQEKEFLCGISAQLECAWRIGDPFVKGQIDKFLGQVLVPLGSESTHQRVREWVRLVANTLGRSDWTDVIQPTPRLWRLPLWEQTEYASTIPCWKTRDEALGADLLTQAWFRCTEAQVFYADVRIREYYLKDERRLMVERLSGKPLSMDQCYINLAIVEHSNHRTERSGEEDTKQQSSPFSLLARLKVQTPHQGNQVSLGSLFSPRKRRDGAMAPPERIFIQGQAGVGKTTLCKRIVYDCLYKGMWAGLFERLLWVPLRTLKGKSSPEYNLKDWLHAEYFRAGDGDILAEAVRQAVDDPNKYGKTLFILDGLDEVFRELDSETSGLLQDLLSQPHVIITSRPGTTMALINHVDLELETVGFYPEQVEAYIRKAAPAQAREIQSFLQDRWLLQGLVRIPIQLEALCYSWDTGAVNSGGVSTTMTILYQAIERKLWKKDIVRLGKPYGGIPLSVGIAKSTLDSEILPRVMLEVNLLRCLAFTGLYSNVIEFDKKRQERIWMNWNDISEHLKPRRTHPSSLDLARLSFLRSSDSSSYEMNQSYHFLHLTFQEYFAAQYFVEHWTSDNPLPCLTLSSGKIDLISAEDFLLKEKYNARYDIHWRFVAGLLQPHGAGEQLCRFFDTIEKEPRDLLGPTHQRLLMHCLSEVVPSKEMPAFTPLRTKLEDQLSQWLLFECNFTGTSRLAGEMELPEQVLDNVLQQASEDVDIKILESLSTRPEIPLSIIGLATDWLRGDASPRLRLAVLRMLRRPHEDLPDWTLNVVATQFEDEDGDVRRAALGALKGQSALPEEILTAVAARLEDGDRVIRQAAVGVLGGQLALPKEILQAVAARLEHQDGDVRWAAVGALRARLEDEDDDVRQAAVGALGGQSVLPKEILQAVAARLEHQDGDVRRAALGALKGQSALPEEILQAVTARLEDEGDDVRQVALGALEGQSALPKEIVQAVAARLKHQDRDVRGTAVIVLGGQSALPDEILAAMAARLEDEDEYVRRAALNALGGQSSLSKEILQAVAARLKDKDRNIRWAALDALGGQSALPKEILQTVAAQLEDKDWNVRRAVVEVLRGQPALPEEILQAVAARLEDEDGDVRRAALIALKDQSALSKEIIQVVGARLKDQDGDVRRWAAIVLGSQSVLPEGVLTAVAAQLEDADGDVRRAALDVLEGQSALSEEVLSQYVNSLYRIWLERSFEEHLSCYIADETSYNHMLVGPREVRLEGQQDRFRDAVRETQKALGIPRYYSQTI</sequence>
<dbReference type="PROSITE" id="PS50837">
    <property type="entry name" value="NACHT"/>
    <property type="match status" value="1"/>
</dbReference>
<accession>A0A8J5NI54</accession>
<dbReference type="InterPro" id="IPR056251">
    <property type="entry name" value="Arm_rpt_dom"/>
</dbReference>
<dbReference type="Pfam" id="PF23948">
    <property type="entry name" value="ARM_5"/>
    <property type="match status" value="1"/>
</dbReference>
<dbReference type="PANTHER" id="PTHR46844:SF1">
    <property type="entry name" value="SLR5058 PROTEIN"/>
    <property type="match status" value="1"/>
</dbReference>
<gene>
    <name evidence="2" type="primary">Nlrp3-0</name>
    <name evidence="2" type="ORF">Forpi1262_v018558</name>
</gene>
<dbReference type="Pfam" id="PF23238">
    <property type="entry name" value="DUF7068"/>
    <property type="match status" value="1"/>
</dbReference>
<comment type="caution">
    <text evidence="2">The sequence shown here is derived from an EMBL/GenBank/DDBJ whole genome shotgun (WGS) entry which is preliminary data.</text>
</comment>
<dbReference type="InterPro" id="IPR055496">
    <property type="entry name" value="DUF7068"/>
</dbReference>